<dbReference type="InParanoid" id="A0A2T3AAM8"/>
<protein>
    <submittedName>
        <fullName evidence="2">Uncharacterized protein</fullName>
    </submittedName>
</protein>
<feature type="region of interest" description="Disordered" evidence="1">
    <location>
        <begin position="45"/>
        <end position="84"/>
    </location>
</feature>
<proteinExistence type="predicted"/>
<dbReference type="Proteomes" id="UP000241462">
    <property type="component" value="Unassembled WGS sequence"/>
</dbReference>
<organism evidence="2 3">
    <name type="scientific">Coniella lustricola</name>
    <dbReference type="NCBI Taxonomy" id="2025994"/>
    <lineage>
        <taxon>Eukaryota</taxon>
        <taxon>Fungi</taxon>
        <taxon>Dikarya</taxon>
        <taxon>Ascomycota</taxon>
        <taxon>Pezizomycotina</taxon>
        <taxon>Sordariomycetes</taxon>
        <taxon>Sordariomycetidae</taxon>
        <taxon>Diaporthales</taxon>
        <taxon>Schizoparmaceae</taxon>
        <taxon>Coniella</taxon>
    </lineage>
</organism>
<dbReference type="EMBL" id="KZ678424">
    <property type="protein sequence ID" value="PSR88777.1"/>
    <property type="molecule type" value="Genomic_DNA"/>
</dbReference>
<dbReference type="OrthoDB" id="5281682at2759"/>
<keyword evidence="3" id="KW-1185">Reference proteome</keyword>
<name>A0A2T3AAM8_9PEZI</name>
<accession>A0A2T3AAM8</accession>
<reference evidence="2 3" key="1">
    <citation type="journal article" date="2018" name="Mycol. Prog.">
        <title>Coniella lustricola, a new species from submerged detritus.</title>
        <authorList>
            <person name="Raudabaugh D.B."/>
            <person name="Iturriaga T."/>
            <person name="Carver A."/>
            <person name="Mondo S."/>
            <person name="Pangilinan J."/>
            <person name="Lipzen A."/>
            <person name="He G."/>
            <person name="Amirebrahimi M."/>
            <person name="Grigoriev I.V."/>
            <person name="Miller A.N."/>
        </authorList>
    </citation>
    <scope>NUCLEOTIDE SEQUENCE [LARGE SCALE GENOMIC DNA]</scope>
    <source>
        <strain evidence="2 3">B22-T-1</strain>
    </source>
</reference>
<evidence type="ECO:0000313" key="2">
    <source>
        <dbReference type="EMBL" id="PSR88777.1"/>
    </source>
</evidence>
<evidence type="ECO:0000256" key="1">
    <source>
        <dbReference type="SAM" id="MobiDB-lite"/>
    </source>
</evidence>
<evidence type="ECO:0000313" key="3">
    <source>
        <dbReference type="Proteomes" id="UP000241462"/>
    </source>
</evidence>
<gene>
    <name evidence="2" type="ORF">BD289DRAFT_366623</name>
</gene>
<dbReference type="AlphaFoldDB" id="A0A2T3AAM8"/>
<sequence length="611" mass="67683">MFVEDGPAGPLSIDTRRSSIDRTSIHEAVGKAAVVELASIMATVSNPVSPGGASTPPRPQGPGSMEDFAPPLRPSSTPFPDFEHRPSDIRCLSCPSEQDSIHEDDADDHCVDAQVDQQDVSMADAPALDVTDSIDYPESSLALNLNDLPAEIHECILDHLFGYRVSASSKSSLGIPSVTRSWGTALRHSRRKELSCLALVSNVWRVLVQERLYRHIKIKSTVQSLNDAVQYFAVHPHLRPYVKHIELWFAVFQPKQTALALSSSSILPHVTLDGLTNASYVLPNDNCSLEEAFYFASATFPEVCVLTLEGGERKKAPKVRHYIVGEGEERPLHRIPTVRTLVCKGQWNLIRSDTDFHAIANALPNLQEWHGNYSKAKSKSYLSMAAILPRLPSALTSLSLNLEGVEYRREVSFPPYFLKVSSSLHFCTKLAEASKNLEHFSYTGRVCRAYFDLLSKLADPRSSRLKSIDLTVKNCCRHVVHWNESGSGITDMHFINAFEALVLAGIKALAKLKQVEYLRIRYVDLDSPVPPLNPYFILRDGWCSGVWSDAIIRELSSARPDAQFEDLAESFGEVGVNKDGRMVISPEFPKSRVLSLKLSNYAYLAGGIAVP</sequence>
<dbReference type="STRING" id="2025994.A0A2T3AAM8"/>